<name>A0ABD0J1P7_9CAEN</name>
<reference evidence="1 2" key="1">
    <citation type="journal article" date="2023" name="Sci. Data">
        <title>Genome assembly of the Korean intertidal mud-creeper Batillaria attramentaria.</title>
        <authorList>
            <person name="Patra A.K."/>
            <person name="Ho P.T."/>
            <person name="Jun S."/>
            <person name="Lee S.J."/>
            <person name="Kim Y."/>
            <person name="Won Y.J."/>
        </authorList>
    </citation>
    <scope>NUCLEOTIDE SEQUENCE [LARGE SCALE GENOMIC DNA]</scope>
    <source>
        <strain evidence="1">Wonlab-2016</strain>
    </source>
</reference>
<sequence length="61" mass="6794">MSTMCSCAHDHIRSCNSACETPTAAKLCQQRDALISTMSDVPRYVTLDILRWCDVCVCLLI</sequence>
<organism evidence="1 2">
    <name type="scientific">Batillaria attramentaria</name>
    <dbReference type="NCBI Taxonomy" id="370345"/>
    <lineage>
        <taxon>Eukaryota</taxon>
        <taxon>Metazoa</taxon>
        <taxon>Spiralia</taxon>
        <taxon>Lophotrochozoa</taxon>
        <taxon>Mollusca</taxon>
        <taxon>Gastropoda</taxon>
        <taxon>Caenogastropoda</taxon>
        <taxon>Sorbeoconcha</taxon>
        <taxon>Cerithioidea</taxon>
        <taxon>Batillariidae</taxon>
        <taxon>Batillaria</taxon>
    </lineage>
</organism>
<evidence type="ECO:0000313" key="2">
    <source>
        <dbReference type="Proteomes" id="UP001519460"/>
    </source>
</evidence>
<protein>
    <submittedName>
        <fullName evidence="1">Uncharacterized protein</fullName>
    </submittedName>
</protein>
<evidence type="ECO:0000313" key="1">
    <source>
        <dbReference type="EMBL" id="KAK7450494.1"/>
    </source>
</evidence>
<gene>
    <name evidence="1" type="ORF">BaRGS_00039947</name>
</gene>
<dbReference type="EMBL" id="JACVVK020000741">
    <property type="protein sequence ID" value="KAK7450494.1"/>
    <property type="molecule type" value="Genomic_DNA"/>
</dbReference>
<comment type="caution">
    <text evidence="1">The sequence shown here is derived from an EMBL/GenBank/DDBJ whole genome shotgun (WGS) entry which is preliminary data.</text>
</comment>
<feature type="non-terminal residue" evidence="1">
    <location>
        <position position="61"/>
    </location>
</feature>
<keyword evidence="2" id="KW-1185">Reference proteome</keyword>
<dbReference type="Proteomes" id="UP001519460">
    <property type="component" value="Unassembled WGS sequence"/>
</dbReference>
<accession>A0ABD0J1P7</accession>
<proteinExistence type="predicted"/>
<dbReference type="AlphaFoldDB" id="A0ABD0J1P7"/>